<dbReference type="EMBL" id="JADIMT010000086">
    <property type="protein sequence ID" value="MBO8436776.1"/>
    <property type="molecule type" value="Genomic_DNA"/>
</dbReference>
<evidence type="ECO:0000313" key="12">
    <source>
        <dbReference type="EMBL" id="MBO8436776.1"/>
    </source>
</evidence>
<dbReference type="PANTHER" id="PTHR47964:SF1">
    <property type="entry name" value="ATP-DEPENDENT DNA HELICASE HOMOLOG RECG, CHLOROPLASTIC"/>
    <property type="match status" value="1"/>
</dbReference>
<keyword evidence="8 9" id="KW-0234">DNA repair</keyword>
<evidence type="ECO:0000256" key="2">
    <source>
        <dbReference type="ARBA" id="ARBA00022741"/>
    </source>
</evidence>
<protein>
    <recommendedName>
        <fullName evidence="9">Transcription-repair-coupling factor</fullName>
        <shortName evidence="9">TRCF</shortName>
        <ecNumber evidence="9">3.6.4.-</ecNumber>
    </recommendedName>
</protein>
<evidence type="ECO:0000256" key="3">
    <source>
        <dbReference type="ARBA" id="ARBA00022763"/>
    </source>
</evidence>
<evidence type="ECO:0000256" key="5">
    <source>
        <dbReference type="ARBA" id="ARBA00022806"/>
    </source>
</evidence>
<comment type="caution">
    <text evidence="12">The sequence shown here is derived from an EMBL/GenBank/DDBJ whole genome shotgun (WGS) entry which is preliminary data.</text>
</comment>
<dbReference type="InterPro" id="IPR001650">
    <property type="entry name" value="Helicase_C-like"/>
</dbReference>
<dbReference type="InterPro" id="IPR037235">
    <property type="entry name" value="TRCF-like_C_D7"/>
</dbReference>
<dbReference type="HAMAP" id="MF_00969">
    <property type="entry name" value="TRCF"/>
    <property type="match status" value="1"/>
</dbReference>
<dbReference type="EC" id="3.6.4.-" evidence="9"/>
<proteinExistence type="inferred from homology"/>
<dbReference type="SUPFAM" id="SSF52540">
    <property type="entry name" value="P-loop containing nucleoside triphosphate hydrolases"/>
    <property type="match status" value="4"/>
</dbReference>
<dbReference type="PANTHER" id="PTHR47964">
    <property type="entry name" value="ATP-DEPENDENT DNA HELICASE HOMOLOG RECG, CHLOROPLASTIC"/>
    <property type="match status" value="1"/>
</dbReference>
<evidence type="ECO:0000313" key="13">
    <source>
        <dbReference type="Proteomes" id="UP000823615"/>
    </source>
</evidence>
<dbReference type="Gene3D" id="2.40.10.170">
    <property type="match status" value="1"/>
</dbReference>
<evidence type="ECO:0000256" key="7">
    <source>
        <dbReference type="ARBA" id="ARBA00023125"/>
    </source>
</evidence>
<comment type="similarity">
    <text evidence="9">In the N-terminal section; belongs to the UvrB family.</text>
</comment>
<evidence type="ECO:0000256" key="9">
    <source>
        <dbReference type="HAMAP-Rule" id="MF_00969"/>
    </source>
</evidence>
<dbReference type="InterPro" id="IPR011545">
    <property type="entry name" value="DEAD/DEAH_box_helicase_dom"/>
</dbReference>
<dbReference type="InterPro" id="IPR004576">
    <property type="entry name" value="Mfd"/>
</dbReference>
<name>A0A9D9H564_9SPIO</name>
<evidence type="ECO:0000259" key="11">
    <source>
        <dbReference type="PROSITE" id="PS51194"/>
    </source>
</evidence>
<evidence type="ECO:0000256" key="8">
    <source>
        <dbReference type="ARBA" id="ARBA00023204"/>
    </source>
</evidence>
<dbReference type="GO" id="GO:0000716">
    <property type="term" value="P:transcription-coupled nucleotide-excision repair, DNA damage recognition"/>
    <property type="evidence" value="ECO:0007669"/>
    <property type="project" value="UniProtKB-UniRule"/>
</dbReference>
<dbReference type="Pfam" id="PF00271">
    <property type="entry name" value="Helicase_C"/>
    <property type="match status" value="1"/>
</dbReference>
<dbReference type="GO" id="GO:0003684">
    <property type="term" value="F:damaged DNA binding"/>
    <property type="evidence" value="ECO:0007669"/>
    <property type="project" value="InterPro"/>
</dbReference>
<accession>A0A9D9H564</accession>
<evidence type="ECO:0000259" key="10">
    <source>
        <dbReference type="PROSITE" id="PS51192"/>
    </source>
</evidence>
<reference evidence="12" key="1">
    <citation type="submission" date="2020-10" db="EMBL/GenBank/DDBJ databases">
        <authorList>
            <person name="Gilroy R."/>
        </authorList>
    </citation>
    <scope>NUCLEOTIDE SEQUENCE</scope>
    <source>
        <strain evidence="12">7293</strain>
    </source>
</reference>
<comment type="function">
    <text evidence="9">Couples transcription and DNA repair by recognizing RNA polymerase (RNAP) stalled at DNA lesions. Mediates ATP-dependent release of RNAP and its truncated transcript from the DNA, and recruitment of nucleotide excision repair machinery to the damaged site.</text>
</comment>
<dbReference type="InterPro" id="IPR027417">
    <property type="entry name" value="P-loop_NTPase"/>
</dbReference>
<keyword evidence="6 9" id="KW-0067">ATP-binding</keyword>
<keyword evidence="3 9" id="KW-0227">DNA damage</keyword>
<evidence type="ECO:0000256" key="4">
    <source>
        <dbReference type="ARBA" id="ARBA00022801"/>
    </source>
</evidence>
<dbReference type="Pfam" id="PF00270">
    <property type="entry name" value="DEAD"/>
    <property type="match status" value="1"/>
</dbReference>
<dbReference type="Pfam" id="PF03461">
    <property type="entry name" value="TRCF"/>
    <property type="match status" value="1"/>
</dbReference>
<dbReference type="InterPro" id="IPR047112">
    <property type="entry name" value="RecG/Mfd"/>
</dbReference>
<keyword evidence="4 9" id="KW-0378">Hydrolase</keyword>
<dbReference type="Pfam" id="PF17757">
    <property type="entry name" value="UvrB_inter"/>
    <property type="match status" value="1"/>
</dbReference>
<dbReference type="InterPro" id="IPR041471">
    <property type="entry name" value="UvrB_inter"/>
</dbReference>
<dbReference type="Proteomes" id="UP000823615">
    <property type="component" value="Unassembled WGS sequence"/>
</dbReference>
<evidence type="ECO:0000256" key="1">
    <source>
        <dbReference type="ARBA" id="ARBA00022490"/>
    </source>
</evidence>
<dbReference type="SMART" id="SM01058">
    <property type="entry name" value="CarD_TRCF"/>
    <property type="match status" value="1"/>
</dbReference>
<keyword evidence="7 9" id="KW-0238">DNA-binding</keyword>
<dbReference type="GO" id="GO:0005524">
    <property type="term" value="F:ATP binding"/>
    <property type="evidence" value="ECO:0007669"/>
    <property type="project" value="UniProtKB-UniRule"/>
</dbReference>
<organism evidence="12 13">
    <name type="scientific">Candidatus Ornithospirochaeta stercoripullorum</name>
    <dbReference type="NCBI Taxonomy" id="2840899"/>
    <lineage>
        <taxon>Bacteria</taxon>
        <taxon>Pseudomonadati</taxon>
        <taxon>Spirochaetota</taxon>
        <taxon>Spirochaetia</taxon>
        <taxon>Spirochaetales</taxon>
        <taxon>Spirochaetaceae</taxon>
        <taxon>Spirochaetaceae incertae sedis</taxon>
        <taxon>Candidatus Ornithospirochaeta</taxon>
    </lineage>
</organism>
<gene>
    <name evidence="9 12" type="primary">mfd</name>
    <name evidence="12" type="ORF">IAA97_07355</name>
</gene>
<feature type="domain" description="Helicase ATP-binding" evidence="10">
    <location>
        <begin position="555"/>
        <end position="716"/>
    </location>
</feature>
<comment type="subcellular location">
    <subcellularLocation>
        <location evidence="9">Cytoplasm</location>
    </subcellularLocation>
</comment>
<dbReference type="AlphaFoldDB" id="A0A9D9H564"/>
<dbReference type="Gene3D" id="3.90.1150.50">
    <property type="entry name" value="Transcription-repair-coupling factor, D7 domain"/>
    <property type="match status" value="1"/>
</dbReference>
<dbReference type="Gene3D" id="3.40.50.11180">
    <property type="match status" value="1"/>
</dbReference>
<dbReference type="PROSITE" id="PS51194">
    <property type="entry name" value="HELICASE_CTER"/>
    <property type="match status" value="1"/>
</dbReference>
<comment type="similarity">
    <text evidence="9">In the C-terminal section; belongs to the helicase family. RecG subfamily.</text>
</comment>
<dbReference type="GO" id="GO:0016787">
    <property type="term" value="F:hydrolase activity"/>
    <property type="evidence" value="ECO:0007669"/>
    <property type="project" value="UniProtKB-KW"/>
</dbReference>
<dbReference type="NCBIfam" id="TIGR00580">
    <property type="entry name" value="mfd"/>
    <property type="match status" value="1"/>
</dbReference>
<dbReference type="SMART" id="SM00982">
    <property type="entry name" value="TRCF"/>
    <property type="match status" value="1"/>
</dbReference>
<keyword evidence="2 9" id="KW-0547">Nucleotide-binding</keyword>
<dbReference type="SUPFAM" id="SSF141259">
    <property type="entry name" value="CarD-like"/>
    <property type="match status" value="1"/>
</dbReference>
<reference evidence="12" key="2">
    <citation type="journal article" date="2021" name="PeerJ">
        <title>Extensive microbial diversity within the chicken gut microbiome revealed by metagenomics and culture.</title>
        <authorList>
            <person name="Gilroy R."/>
            <person name="Ravi A."/>
            <person name="Getino M."/>
            <person name="Pursley I."/>
            <person name="Horton D.L."/>
            <person name="Alikhan N.F."/>
            <person name="Baker D."/>
            <person name="Gharbi K."/>
            <person name="Hall N."/>
            <person name="Watson M."/>
            <person name="Adriaenssens E.M."/>
            <person name="Foster-Nyarko E."/>
            <person name="Jarju S."/>
            <person name="Secka A."/>
            <person name="Antonio M."/>
            <person name="Oren A."/>
            <person name="Chaudhuri R.R."/>
            <person name="La Ragione R."/>
            <person name="Hildebrand F."/>
            <person name="Pallen M.J."/>
        </authorList>
    </citation>
    <scope>NUCLEOTIDE SEQUENCE</scope>
    <source>
        <strain evidence="12">7293</strain>
    </source>
</reference>
<dbReference type="InterPro" id="IPR005118">
    <property type="entry name" value="TRCF_C"/>
</dbReference>
<dbReference type="CDD" id="cd17991">
    <property type="entry name" value="DEXHc_TRCF"/>
    <property type="match status" value="1"/>
</dbReference>
<feature type="domain" description="Helicase C-terminal" evidence="11">
    <location>
        <begin position="734"/>
        <end position="891"/>
    </location>
</feature>
<sequence length="1080" mass="122374">MERKINDFVTDYIFKNTAVRQAVRKGSGIVRADGLDFYPLSMAVELIAAKRGGRVFVIAPTEETASALFSDIMEEHGTERIFLPSNGKLLYSDFTLTSSEYSQKRALDRIKEAKNAIIITSLRAFVSPVMSPESLEKLSLRIRKGDGFKPQELSEELIKAGYYRTPTCYEAGSFSIRGEVMDIFPFSFENPVRLYADWDDIGRISEFDPLTQKSVKELSRVTIPLISGDSSPHFSTMESYLSSDDYFMLIGMERIETSWKAVQNEAKARFNEAYKADASAPVPGKLLFPWQDFQPSITEGFFTYDIADNAHAHFGVTSSRSYFGNVTYFKDDITALLKNGWHVVVVAPSVVQKERLENVLRDFDVKIEVSELSSGFQIEALSLLVVLDSEIFGRRKQRQRAVVETVSSSPLDSFVELKEGDYVVHVNYGVGRFVKIDRVKTSRTERDYIKIAYADDEFLYVPIEQADLVQKYIGNDGRTPKIDRLGSQSWSKKKEKAIKNAEALAKDLVHLYAERETVKGYQFLRDNDWQVQFEASFPFTETPDQLRCIDDIKKDMESTKVMDRLVCGDVGYGKTEIAFRAAFKAVMSGKQVAFLAPTVILAEQHYNNFCNRLGSFPVNAAILSRFVQGKEQKKVLKGVEEGKVDVLFGTHRILQNTVHFSNLGLLVVDEEQRFGVKDKERIKQMKTNVDSLTLSATPIPRTLHMSLLKVRDMSLLTTAPRERQPVETVIEQFSLSVVVEAIKRELERGGQVFYLHNRIDDLESIAQMLRSEIPYAIIESAHGQMEAGELEDIMHRFVYEGIQVLVSTTIIENGIDIPNVNTIIIDQADKFGLSQLYQLRGRVGRSDRKAYCYLLYQDRSMLNDDAIRRLRVLSENTALGSGFKVAMKDMEIRGAGNILGREQSGHLEAVGLDMYMKLLEEEIDKLTDTEKESDSSVLLELDYTGFIPDSYITDPASKFEAYKKIASIQTEGQLEGLRSELENRYGQLPEEVENLFCIAEIKIICRRLSIVHLCENRGAVDIEFGKLSAINPDRVISLLRLSDGKVQLDSKNMTHMRMQTGAVSLKDKAMFILEQLRRLI</sequence>
<dbReference type="PROSITE" id="PS51192">
    <property type="entry name" value="HELICASE_ATP_BIND_1"/>
    <property type="match status" value="1"/>
</dbReference>
<keyword evidence="5" id="KW-0347">Helicase</keyword>
<dbReference type="Pfam" id="PF02559">
    <property type="entry name" value="CarD_TRCF_RID"/>
    <property type="match status" value="1"/>
</dbReference>
<dbReference type="Gene3D" id="3.40.50.300">
    <property type="entry name" value="P-loop containing nucleotide triphosphate hydrolases"/>
    <property type="match status" value="2"/>
</dbReference>
<dbReference type="InterPro" id="IPR036101">
    <property type="entry name" value="CarD-like/TRCF_RID_sf"/>
</dbReference>
<dbReference type="SMART" id="SM00487">
    <property type="entry name" value="DEXDc"/>
    <property type="match status" value="1"/>
</dbReference>
<dbReference type="InterPro" id="IPR003711">
    <property type="entry name" value="CarD-like/TRCF_RID"/>
</dbReference>
<dbReference type="SUPFAM" id="SSF143517">
    <property type="entry name" value="TRCF domain-like"/>
    <property type="match status" value="1"/>
</dbReference>
<dbReference type="SMART" id="SM00490">
    <property type="entry name" value="HELICc"/>
    <property type="match status" value="1"/>
</dbReference>
<keyword evidence="1 9" id="KW-0963">Cytoplasm</keyword>
<dbReference type="Gene3D" id="3.30.2060.10">
    <property type="entry name" value="Penicillin-binding protein 1b domain"/>
    <property type="match status" value="1"/>
</dbReference>
<dbReference type="InterPro" id="IPR014001">
    <property type="entry name" value="Helicase_ATP-bd"/>
</dbReference>
<dbReference type="GO" id="GO:0003678">
    <property type="term" value="F:DNA helicase activity"/>
    <property type="evidence" value="ECO:0007669"/>
    <property type="project" value="TreeGrafter"/>
</dbReference>
<evidence type="ECO:0000256" key="6">
    <source>
        <dbReference type="ARBA" id="ARBA00022840"/>
    </source>
</evidence>
<dbReference type="GO" id="GO:0006355">
    <property type="term" value="P:regulation of DNA-templated transcription"/>
    <property type="evidence" value="ECO:0007669"/>
    <property type="project" value="UniProtKB-UniRule"/>
</dbReference>
<dbReference type="GO" id="GO:0005737">
    <property type="term" value="C:cytoplasm"/>
    <property type="evidence" value="ECO:0007669"/>
    <property type="project" value="UniProtKB-SubCell"/>
</dbReference>